<dbReference type="InterPro" id="IPR036477">
    <property type="entry name" value="Formyl_transf_N_sf"/>
</dbReference>
<dbReference type="EMBL" id="JAZAQF010000094">
    <property type="protein sequence ID" value="MFG3819564.1"/>
    <property type="molecule type" value="Genomic_DNA"/>
</dbReference>
<dbReference type="PANTHER" id="PTHR43369">
    <property type="entry name" value="PHOSPHORIBOSYLGLYCINAMIDE FORMYLTRANSFERASE"/>
    <property type="match status" value="1"/>
</dbReference>
<feature type="active site" description="Proton donor" evidence="4">
    <location>
        <position position="144"/>
    </location>
</feature>
<dbReference type="SUPFAM" id="SSF53328">
    <property type="entry name" value="Formyltransferase"/>
    <property type="match status" value="1"/>
</dbReference>
<comment type="function">
    <text evidence="4">Catalyzes the transfer of a formyl group from 10-formyltetrahydrofolate to 5-phospho-ribosyl-glycinamide (GAR), producing 5-phospho-ribosyl-N-formylglycinamide (FGAR) and tetrahydrofolate.</text>
</comment>
<accession>A0ABW7CH52</accession>
<comment type="caution">
    <text evidence="4">Lacks conserved residue(s) required for the propagation of feature annotation.</text>
</comment>
<dbReference type="PANTHER" id="PTHR43369:SF2">
    <property type="entry name" value="PHOSPHORIBOSYLGLYCINAMIDE FORMYLTRANSFERASE"/>
    <property type="match status" value="1"/>
</dbReference>
<feature type="binding site" evidence="4">
    <location>
        <begin position="47"/>
        <end position="49"/>
    </location>
    <ligand>
        <name>N(1)-(5-phospho-beta-D-ribosyl)glycinamide</name>
        <dbReference type="ChEBI" id="CHEBI:143788"/>
    </ligand>
</feature>
<evidence type="ECO:0000256" key="4">
    <source>
        <dbReference type="HAMAP-Rule" id="MF_01930"/>
    </source>
</evidence>
<organism evidence="6 7">
    <name type="scientific">Limnothrix redekei LRLZ20PSL1</name>
    <dbReference type="NCBI Taxonomy" id="3112953"/>
    <lineage>
        <taxon>Bacteria</taxon>
        <taxon>Bacillati</taxon>
        <taxon>Cyanobacteriota</taxon>
        <taxon>Cyanophyceae</taxon>
        <taxon>Pseudanabaenales</taxon>
        <taxon>Pseudanabaenaceae</taxon>
        <taxon>Limnothrix</taxon>
    </lineage>
</organism>
<evidence type="ECO:0000313" key="6">
    <source>
        <dbReference type="EMBL" id="MFG3819564.1"/>
    </source>
</evidence>
<comment type="caution">
    <text evidence="6">The sequence shown here is derived from an EMBL/GenBank/DDBJ whole genome shotgun (WGS) entry which is preliminary data.</text>
</comment>
<sequence>MAGTMTEAPIDRAPEPNLVSPQLSGDLLALYQNLPPIALGVLASGSGSNFETIMEAIADGRLRAEVKVLVYNNPGAKVAARAARWGVTAVLLDHRQYPDRNQFDAAVVQALQAAGVEWVAMAGWMRRATETLVNAFPQRAINIHPSLLPSFPGIRAVEQALAAQVRITGCTVHFVELEVDSGPILMQAAVPVYPTDSAETLHARIQTQEHLIFPQAIALAVAQANQATQP</sequence>
<dbReference type="NCBIfam" id="TIGR00639">
    <property type="entry name" value="PurN"/>
    <property type="match status" value="1"/>
</dbReference>
<dbReference type="InterPro" id="IPR002376">
    <property type="entry name" value="Formyl_transf_N"/>
</dbReference>
<proteinExistence type="inferred from homology"/>
<evidence type="ECO:0000313" key="7">
    <source>
        <dbReference type="Proteomes" id="UP001604335"/>
    </source>
</evidence>
<protein>
    <recommendedName>
        <fullName evidence="4">Phosphoribosylglycinamide formyltransferase</fullName>
        <ecNumber evidence="4">2.1.2.2</ecNumber>
    </recommendedName>
    <alternativeName>
        <fullName evidence="4">5'-phosphoribosylglycinamide transformylase</fullName>
    </alternativeName>
    <alternativeName>
        <fullName evidence="4">GAR transformylase</fullName>
        <shortName evidence="4">GART</shortName>
    </alternativeName>
</protein>
<dbReference type="GO" id="GO:0004644">
    <property type="term" value="F:phosphoribosylglycinamide formyltransferase activity"/>
    <property type="evidence" value="ECO:0007669"/>
    <property type="project" value="UniProtKB-EC"/>
</dbReference>
<dbReference type="HAMAP" id="MF_01930">
    <property type="entry name" value="PurN"/>
    <property type="match status" value="1"/>
</dbReference>
<name>A0ABW7CH52_9CYAN</name>
<evidence type="ECO:0000256" key="2">
    <source>
        <dbReference type="ARBA" id="ARBA00022679"/>
    </source>
</evidence>
<keyword evidence="7" id="KW-1185">Reference proteome</keyword>
<reference evidence="7" key="1">
    <citation type="journal article" date="2024" name="Algal Res.">
        <title>Biochemical, toxicological and genomic investigation of a high-biomass producing Limnothrix strain isolated from Italian shallow drinking water reservoir.</title>
        <authorList>
            <person name="Simonazzi M."/>
            <person name="Shishido T.K."/>
            <person name="Delbaje E."/>
            <person name="Wahlsten M."/>
            <person name="Fewer D.P."/>
            <person name="Sivonen K."/>
            <person name="Pezzolesi L."/>
            <person name="Pistocchi R."/>
        </authorList>
    </citation>
    <scope>NUCLEOTIDE SEQUENCE [LARGE SCALE GENOMIC DNA]</scope>
    <source>
        <strain evidence="7">LRLZ20PSL1</strain>
    </source>
</reference>
<feature type="binding site" evidence="4">
    <location>
        <position position="142"/>
    </location>
    <ligand>
        <name>(6R)-10-formyltetrahydrofolate</name>
        <dbReference type="ChEBI" id="CHEBI:195366"/>
    </ligand>
</feature>
<keyword evidence="2 4" id="KW-0808">Transferase</keyword>
<feature type="site" description="Raises pKa of active site His" evidence="4">
    <location>
        <position position="180"/>
    </location>
</feature>
<evidence type="ECO:0000256" key="3">
    <source>
        <dbReference type="ARBA" id="ARBA00022755"/>
    </source>
</evidence>
<dbReference type="Proteomes" id="UP001604335">
    <property type="component" value="Unassembled WGS sequence"/>
</dbReference>
<feature type="domain" description="Formyl transferase N-terminal" evidence="5">
    <location>
        <begin position="41"/>
        <end position="217"/>
    </location>
</feature>
<dbReference type="Gene3D" id="3.40.50.170">
    <property type="entry name" value="Formyl transferase, N-terminal domain"/>
    <property type="match status" value="1"/>
</dbReference>
<dbReference type="InterPro" id="IPR004607">
    <property type="entry name" value="GART"/>
</dbReference>
<keyword evidence="3 4" id="KW-0658">Purine biosynthesis</keyword>
<feature type="binding site" evidence="4">
    <location>
        <position position="100"/>
    </location>
    <ligand>
        <name>(6R)-10-formyltetrahydrofolate</name>
        <dbReference type="ChEBI" id="CHEBI:195366"/>
    </ligand>
</feature>
<comment type="catalytic activity">
    <reaction evidence="4">
        <text>N(1)-(5-phospho-beta-D-ribosyl)glycinamide + (6R)-10-formyltetrahydrofolate = N(2)-formyl-N(1)-(5-phospho-beta-D-ribosyl)glycinamide + (6S)-5,6,7,8-tetrahydrofolate + H(+)</text>
        <dbReference type="Rhea" id="RHEA:15053"/>
        <dbReference type="ChEBI" id="CHEBI:15378"/>
        <dbReference type="ChEBI" id="CHEBI:57453"/>
        <dbReference type="ChEBI" id="CHEBI:143788"/>
        <dbReference type="ChEBI" id="CHEBI:147286"/>
        <dbReference type="ChEBI" id="CHEBI:195366"/>
        <dbReference type="EC" id="2.1.2.2"/>
    </reaction>
</comment>
<comment type="pathway">
    <text evidence="1 4">Purine metabolism; IMP biosynthesis via de novo pathway; N(2)-formyl-N(1)-(5-phospho-D-ribosyl)glycinamide from N(1)-(5-phospho-D-ribosyl)glycinamide (10-formyl THF route): step 1/1.</text>
</comment>
<evidence type="ECO:0000259" key="5">
    <source>
        <dbReference type="Pfam" id="PF00551"/>
    </source>
</evidence>
<comment type="similarity">
    <text evidence="4">Belongs to the GART family.</text>
</comment>
<dbReference type="EC" id="2.1.2.2" evidence="4"/>
<evidence type="ECO:0000256" key="1">
    <source>
        <dbReference type="ARBA" id="ARBA00005054"/>
    </source>
</evidence>
<dbReference type="Pfam" id="PF00551">
    <property type="entry name" value="Formyl_trans_N"/>
    <property type="match status" value="1"/>
</dbReference>
<dbReference type="CDD" id="cd08645">
    <property type="entry name" value="FMT_core_GART"/>
    <property type="match status" value="1"/>
</dbReference>
<gene>
    <name evidence="4 6" type="primary">purN</name>
    <name evidence="6" type="ORF">VPK24_18110</name>
</gene>